<evidence type="ECO:0000256" key="1">
    <source>
        <dbReference type="SAM" id="Phobius"/>
    </source>
</evidence>
<evidence type="ECO:0000313" key="3">
    <source>
        <dbReference type="Proteomes" id="UP000076603"/>
    </source>
</evidence>
<dbReference type="OrthoDB" id="2628290at2"/>
<evidence type="ECO:0000313" key="2">
    <source>
        <dbReference type="EMBL" id="KZL89953.1"/>
    </source>
</evidence>
<gene>
    <name evidence="2" type="ORF">CLMAG_44370</name>
</gene>
<dbReference type="AlphaFoldDB" id="A0A162RIG9"/>
<feature type="transmembrane region" description="Helical" evidence="1">
    <location>
        <begin position="6"/>
        <end position="27"/>
    </location>
</feature>
<organism evidence="2 3">
    <name type="scientific">Clostridium magnum DSM 2767</name>
    <dbReference type="NCBI Taxonomy" id="1121326"/>
    <lineage>
        <taxon>Bacteria</taxon>
        <taxon>Bacillati</taxon>
        <taxon>Bacillota</taxon>
        <taxon>Clostridia</taxon>
        <taxon>Eubacteriales</taxon>
        <taxon>Clostridiaceae</taxon>
        <taxon>Clostridium</taxon>
    </lineage>
</organism>
<comment type="caution">
    <text evidence="2">The sequence shown here is derived from an EMBL/GenBank/DDBJ whole genome shotgun (WGS) entry which is preliminary data.</text>
</comment>
<sequence length="80" mass="9185">MYIIVLSVIIVGVFIVFGSIILGRYILSSRQNNETGTYQMVKLDEKNIVILDTRTGQYWKKPIVENSSLKTTDREPDKYA</sequence>
<protein>
    <submittedName>
        <fullName evidence="2">Uncharacterized protein</fullName>
    </submittedName>
</protein>
<keyword evidence="3" id="KW-1185">Reference proteome</keyword>
<dbReference type="Proteomes" id="UP000076603">
    <property type="component" value="Unassembled WGS sequence"/>
</dbReference>
<dbReference type="EMBL" id="LWAE01000006">
    <property type="protein sequence ID" value="KZL89953.1"/>
    <property type="molecule type" value="Genomic_DNA"/>
</dbReference>
<dbReference type="PATRIC" id="fig|1121326.3.peg.4499"/>
<keyword evidence="1" id="KW-1133">Transmembrane helix</keyword>
<reference evidence="2 3" key="1">
    <citation type="submission" date="2016-04" db="EMBL/GenBank/DDBJ databases">
        <title>Genome sequence of Clostridium magnum DSM 2767.</title>
        <authorList>
            <person name="Poehlein A."/>
            <person name="Uhlig R."/>
            <person name="Fischer R."/>
            <person name="Bahl H."/>
            <person name="Daniel R."/>
        </authorList>
    </citation>
    <scope>NUCLEOTIDE SEQUENCE [LARGE SCALE GENOMIC DNA]</scope>
    <source>
        <strain evidence="2 3">DSM 2767</strain>
    </source>
</reference>
<keyword evidence="1" id="KW-0472">Membrane</keyword>
<name>A0A162RIG9_9CLOT</name>
<accession>A0A162RIG9</accession>
<proteinExistence type="predicted"/>
<dbReference type="RefSeq" id="WP_066627127.1">
    <property type="nucleotide sequence ID" value="NZ_FQXL01000055.1"/>
</dbReference>
<keyword evidence="1" id="KW-0812">Transmembrane</keyword>